<feature type="domain" description="Glycylpeptide N-tetradecanoyltransferase C-terminal" evidence="11">
    <location>
        <begin position="317"/>
        <end position="539"/>
    </location>
</feature>
<feature type="compositionally biased region" description="Basic residues" evidence="9">
    <location>
        <begin position="48"/>
        <end position="58"/>
    </location>
</feature>
<evidence type="ECO:0000256" key="3">
    <source>
        <dbReference type="ARBA" id="ARBA00012923"/>
    </source>
</evidence>
<keyword evidence="5 7" id="KW-0808">Transferase</keyword>
<dbReference type="PIRSF" id="PIRSF015892">
    <property type="entry name" value="N-myristl_transf"/>
    <property type="match status" value="1"/>
</dbReference>
<dbReference type="OrthoDB" id="60315at2759"/>
<evidence type="ECO:0000313" key="13">
    <source>
        <dbReference type="Proteomes" id="UP000077266"/>
    </source>
</evidence>
<dbReference type="EC" id="2.3.1.97" evidence="3 7"/>
<evidence type="ECO:0000256" key="5">
    <source>
        <dbReference type="ARBA" id="ARBA00022679"/>
    </source>
</evidence>
<dbReference type="PROSITE" id="PS00975">
    <property type="entry name" value="NMT_1"/>
    <property type="match status" value="1"/>
</dbReference>
<dbReference type="SUPFAM" id="SSF55729">
    <property type="entry name" value="Acyl-CoA N-acyltransferases (Nat)"/>
    <property type="match status" value="2"/>
</dbReference>
<dbReference type="FunFam" id="3.40.630.30:FF:000042">
    <property type="entry name" value="Glycylpeptide N-tetradecanoyltransferase"/>
    <property type="match status" value="1"/>
</dbReference>
<evidence type="ECO:0000256" key="8">
    <source>
        <dbReference type="RuleBase" id="RU004178"/>
    </source>
</evidence>
<dbReference type="EMBL" id="KV426193">
    <property type="protein sequence ID" value="KZV85284.1"/>
    <property type="molecule type" value="Genomic_DNA"/>
</dbReference>
<accession>A0A165DSV8</accession>
<name>A0A165DSV8_EXIGL</name>
<keyword evidence="13" id="KW-1185">Reference proteome</keyword>
<dbReference type="InParanoid" id="A0A165DSV8"/>
<dbReference type="Pfam" id="PF02799">
    <property type="entry name" value="NMT_C"/>
    <property type="match status" value="1"/>
</dbReference>
<dbReference type="InterPro" id="IPR016181">
    <property type="entry name" value="Acyl_CoA_acyltransferase"/>
</dbReference>
<dbReference type="InterPro" id="IPR000903">
    <property type="entry name" value="NMT"/>
</dbReference>
<dbReference type="InterPro" id="IPR022678">
    <property type="entry name" value="NMT_CS"/>
</dbReference>
<dbReference type="Proteomes" id="UP000077266">
    <property type="component" value="Unassembled WGS sequence"/>
</dbReference>
<evidence type="ECO:0000256" key="7">
    <source>
        <dbReference type="RuleBase" id="RU000586"/>
    </source>
</evidence>
<sequence length="541" mass="61205">MAQSGHIEVPADDVQAAHESDGELEDVDHDGEDTLAPADGPSSSTAAPKKKKKKKSKLAKLTASIPQPVVDEVLKRVKEQVGEDNPDATEENVRKTLDDMKVMDYVKGKSGLGGKNRKDMGEYKFWKTQPVAQIGEAPPQEDGYIEPSLPRSQVRQDPYPLPKDFEWCTVDVNDQKELTELYELLSANYVEDDDASFRFKYSAEFFEWALKPPGYHKEWHVGVRVKTNKKLVAFIAGAPITLRVRKSQFKSVEINFLCIHKKLRGKRLAPVLIKEVTRQCNLKGIFQAIYTGGTYLPTPVSVCRYYHRLLNVPKLVEVKFTWLKPGQTVARLVRLYKLPSSTKLPGLREMQEKDIPEVKAIWNQYMKRFGLVPVMTAEELRHVFLSGLGTGEMKHGRREGQVIWSYVVEDPQTHKVTDYFSFYNLPSTILNSQRHGLLDAAYLFYYGTSVAMQAGAEEDGRLKQRLNDLMQDALTVADQAKFDVFNAMTTMDNNLFLSEQKFGQGDGMLNFYLYNWRTAPLSGMEAVGEYPVGRGVGVVML</sequence>
<dbReference type="AlphaFoldDB" id="A0A165DSV8"/>
<evidence type="ECO:0000259" key="10">
    <source>
        <dbReference type="Pfam" id="PF01233"/>
    </source>
</evidence>
<organism evidence="12 13">
    <name type="scientific">Exidia glandulosa HHB12029</name>
    <dbReference type="NCBI Taxonomy" id="1314781"/>
    <lineage>
        <taxon>Eukaryota</taxon>
        <taxon>Fungi</taxon>
        <taxon>Dikarya</taxon>
        <taxon>Basidiomycota</taxon>
        <taxon>Agaricomycotina</taxon>
        <taxon>Agaricomycetes</taxon>
        <taxon>Auriculariales</taxon>
        <taxon>Exidiaceae</taxon>
        <taxon>Exidia</taxon>
    </lineage>
</organism>
<evidence type="ECO:0000259" key="11">
    <source>
        <dbReference type="Pfam" id="PF02799"/>
    </source>
</evidence>
<feature type="compositionally biased region" description="Acidic residues" evidence="9">
    <location>
        <begin position="22"/>
        <end position="33"/>
    </location>
</feature>
<dbReference type="InterPro" id="IPR022676">
    <property type="entry name" value="NMT_N"/>
</dbReference>
<evidence type="ECO:0000256" key="9">
    <source>
        <dbReference type="SAM" id="MobiDB-lite"/>
    </source>
</evidence>
<evidence type="ECO:0000256" key="2">
    <source>
        <dbReference type="ARBA" id="ARBA00011245"/>
    </source>
</evidence>
<dbReference type="STRING" id="1314781.A0A165DSV8"/>
<dbReference type="PANTHER" id="PTHR11377:SF5">
    <property type="entry name" value="GLYCYLPEPTIDE N-TETRADECANOYLTRANSFERASE"/>
    <property type="match status" value="1"/>
</dbReference>
<evidence type="ECO:0000256" key="6">
    <source>
        <dbReference type="ARBA" id="ARBA00023315"/>
    </source>
</evidence>
<evidence type="ECO:0000256" key="1">
    <source>
        <dbReference type="ARBA" id="ARBA00009469"/>
    </source>
</evidence>
<dbReference type="FunCoup" id="A0A165DSV8">
    <property type="interactions" value="822"/>
</dbReference>
<evidence type="ECO:0000256" key="4">
    <source>
        <dbReference type="ARBA" id="ARBA00022240"/>
    </source>
</evidence>
<dbReference type="InterPro" id="IPR022677">
    <property type="entry name" value="NMT_C"/>
</dbReference>
<dbReference type="PANTHER" id="PTHR11377">
    <property type="entry name" value="N-MYRISTOYL TRANSFERASE"/>
    <property type="match status" value="1"/>
</dbReference>
<dbReference type="PROSITE" id="PS00976">
    <property type="entry name" value="NMT_2"/>
    <property type="match status" value="1"/>
</dbReference>
<gene>
    <name evidence="12" type="ORF">EXIGLDRAFT_775710</name>
</gene>
<protein>
    <recommendedName>
        <fullName evidence="4 7">Glycylpeptide N-tetradecanoyltransferase</fullName>
        <ecNumber evidence="3 7">2.3.1.97</ecNumber>
    </recommendedName>
</protein>
<comment type="similarity">
    <text evidence="1 8">Belongs to the NMT family.</text>
</comment>
<dbReference type="Pfam" id="PF01233">
    <property type="entry name" value="NMT"/>
    <property type="match status" value="1"/>
</dbReference>
<comment type="catalytic activity">
    <reaction evidence="7">
        <text>N-terminal glycyl-[protein] + tetradecanoyl-CoA = N-tetradecanoylglycyl-[protein] + CoA + H(+)</text>
        <dbReference type="Rhea" id="RHEA:15521"/>
        <dbReference type="Rhea" id="RHEA-COMP:12666"/>
        <dbReference type="Rhea" id="RHEA-COMP:12667"/>
        <dbReference type="ChEBI" id="CHEBI:15378"/>
        <dbReference type="ChEBI" id="CHEBI:57287"/>
        <dbReference type="ChEBI" id="CHEBI:57385"/>
        <dbReference type="ChEBI" id="CHEBI:64723"/>
        <dbReference type="ChEBI" id="CHEBI:133050"/>
        <dbReference type="EC" id="2.3.1.97"/>
    </reaction>
</comment>
<proteinExistence type="inferred from homology"/>
<comment type="function">
    <text evidence="7">Adds a myristoyl group to the N-terminal glycine residue of certain cellular proteins.</text>
</comment>
<dbReference type="GO" id="GO:0004379">
    <property type="term" value="F:glycylpeptide N-tetradecanoyltransferase activity"/>
    <property type="evidence" value="ECO:0007669"/>
    <property type="project" value="UniProtKB-EC"/>
</dbReference>
<feature type="domain" description="Glycylpeptide N-tetradecanoyltransferase N-terminal" evidence="10">
    <location>
        <begin position="145"/>
        <end position="303"/>
    </location>
</feature>
<feature type="region of interest" description="Disordered" evidence="9">
    <location>
        <begin position="1"/>
        <end position="63"/>
    </location>
</feature>
<comment type="subunit">
    <text evidence="2">Monomer.</text>
</comment>
<reference evidence="12 13" key="1">
    <citation type="journal article" date="2016" name="Mol. Biol. Evol.">
        <title>Comparative Genomics of Early-Diverging Mushroom-Forming Fungi Provides Insights into the Origins of Lignocellulose Decay Capabilities.</title>
        <authorList>
            <person name="Nagy L.G."/>
            <person name="Riley R."/>
            <person name="Tritt A."/>
            <person name="Adam C."/>
            <person name="Daum C."/>
            <person name="Floudas D."/>
            <person name="Sun H."/>
            <person name="Yadav J.S."/>
            <person name="Pangilinan J."/>
            <person name="Larsson K.H."/>
            <person name="Matsuura K."/>
            <person name="Barry K."/>
            <person name="Labutti K."/>
            <person name="Kuo R."/>
            <person name="Ohm R.A."/>
            <person name="Bhattacharya S.S."/>
            <person name="Shirouzu T."/>
            <person name="Yoshinaga Y."/>
            <person name="Martin F.M."/>
            <person name="Grigoriev I.V."/>
            <person name="Hibbett D.S."/>
        </authorList>
    </citation>
    <scope>NUCLEOTIDE SEQUENCE [LARGE SCALE GENOMIC DNA]</scope>
    <source>
        <strain evidence="12 13">HHB12029</strain>
    </source>
</reference>
<keyword evidence="6 7" id="KW-0012">Acyltransferase</keyword>
<dbReference type="GO" id="GO:0005737">
    <property type="term" value="C:cytoplasm"/>
    <property type="evidence" value="ECO:0007669"/>
    <property type="project" value="TreeGrafter"/>
</dbReference>
<evidence type="ECO:0000313" key="12">
    <source>
        <dbReference type="EMBL" id="KZV85284.1"/>
    </source>
</evidence>
<dbReference type="Gene3D" id="3.40.630.30">
    <property type="match status" value="2"/>
</dbReference>